<proteinExistence type="predicted"/>
<accession>A0AB37UPK8</accession>
<comment type="caution">
    <text evidence="2">The sequence shown here is derived from an EMBL/GenBank/DDBJ whole genome shotgun (WGS) entry which is preliminary data.</text>
</comment>
<reference evidence="2 3" key="1">
    <citation type="journal article" date="2019" name="Genome Biol. Evol.">
        <title>Day and night: Metabolic profiles and evolutionary relationships of six axenic non-marine cyanobacteria.</title>
        <authorList>
            <person name="Will S.E."/>
            <person name="Henke P."/>
            <person name="Boedeker C."/>
            <person name="Huang S."/>
            <person name="Brinkmann H."/>
            <person name="Rohde M."/>
            <person name="Jarek M."/>
            <person name="Friedl T."/>
            <person name="Seufert S."/>
            <person name="Schumacher M."/>
            <person name="Overmann J."/>
            <person name="Neumann-Schaal M."/>
            <person name="Petersen J."/>
        </authorList>
    </citation>
    <scope>NUCLEOTIDE SEQUENCE [LARGE SCALE GENOMIC DNA]</scope>
    <source>
        <strain evidence="2 3">SAG 39.79</strain>
    </source>
</reference>
<organism evidence="2 3">
    <name type="scientific">Chroococcidiopsis cubana SAG 39.79</name>
    <dbReference type="NCBI Taxonomy" id="388085"/>
    <lineage>
        <taxon>Bacteria</taxon>
        <taxon>Bacillati</taxon>
        <taxon>Cyanobacteriota</taxon>
        <taxon>Cyanophyceae</taxon>
        <taxon>Chroococcidiopsidales</taxon>
        <taxon>Chroococcidiopsidaceae</taxon>
        <taxon>Chroococcidiopsis</taxon>
    </lineage>
</organism>
<gene>
    <name evidence="2" type="ORF">DSM107010_15030</name>
</gene>
<dbReference type="EMBL" id="RSCK01000008">
    <property type="protein sequence ID" value="RUT13241.1"/>
    <property type="molecule type" value="Genomic_DNA"/>
</dbReference>
<protein>
    <submittedName>
        <fullName evidence="2">Uncharacterized protein</fullName>
    </submittedName>
</protein>
<keyword evidence="3" id="KW-1185">Reference proteome</keyword>
<feature type="region of interest" description="Disordered" evidence="1">
    <location>
        <begin position="1"/>
        <end position="26"/>
    </location>
</feature>
<evidence type="ECO:0000313" key="2">
    <source>
        <dbReference type="EMBL" id="RUT13241.1"/>
    </source>
</evidence>
<name>A0AB37UPK8_9CYAN</name>
<feature type="compositionally biased region" description="Low complexity" evidence="1">
    <location>
        <begin position="17"/>
        <end position="26"/>
    </location>
</feature>
<feature type="region of interest" description="Disordered" evidence="1">
    <location>
        <begin position="38"/>
        <end position="66"/>
    </location>
</feature>
<dbReference type="AlphaFoldDB" id="A0AB37UPK8"/>
<sequence>MPKKLLNSKAPPPTNPSVISSDSSRSTVSFLRDILELGSREWGVGEDKGDKGDKGEGGDKGDKEKS</sequence>
<evidence type="ECO:0000256" key="1">
    <source>
        <dbReference type="SAM" id="MobiDB-lite"/>
    </source>
</evidence>
<dbReference type="Proteomes" id="UP000282574">
    <property type="component" value="Unassembled WGS sequence"/>
</dbReference>
<evidence type="ECO:0000313" key="3">
    <source>
        <dbReference type="Proteomes" id="UP000282574"/>
    </source>
</evidence>